<dbReference type="GO" id="GO:0006450">
    <property type="term" value="P:regulation of translational fidelity"/>
    <property type="evidence" value="ECO:0007669"/>
    <property type="project" value="TreeGrafter"/>
</dbReference>
<dbReference type="PROSITE" id="PS51163">
    <property type="entry name" value="YRDC"/>
    <property type="match status" value="1"/>
</dbReference>
<dbReference type="GO" id="GO:0005524">
    <property type="term" value="F:ATP binding"/>
    <property type="evidence" value="ECO:0007669"/>
    <property type="project" value="UniProtKB-KW"/>
</dbReference>
<dbReference type="EC" id="2.7.7.87" evidence="3"/>
<keyword evidence="6" id="KW-0819">tRNA processing</keyword>
<evidence type="ECO:0000313" key="14">
    <source>
        <dbReference type="Proteomes" id="UP000325004"/>
    </source>
</evidence>
<dbReference type="KEGG" id="cpri:FZC34_02785"/>
<keyword evidence="7" id="KW-0548">Nucleotidyltransferase</keyword>
<dbReference type="SUPFAM" id="SSF55821">
    <property type="entry name" value="YrdC/RibB"/>
    <property type="match status" value="1"/>
</dbReference>
<evidence type="ECO:0000256" key="4">
    <source>
        <dbReference type="ARBA" id="ARBA00022490"/>
    </source>
</evidence>
<sequence>MICLTKTKSIERIAQEIIKGNPVILPTETVYGIGVRYDSQFAVDNLFTIKNRSIHKPISLHITKNMLKQFNIANNLQILCDRLFPGPFTIIVESKEQYGFHSDDIYSGKIGIRVPENQIFQQVLEMTNIPLCMTSANLSEQSSGIEFDKIELNNNIVGMNKKYCNQREVKEAKIKERFEIQHEINIPRNKAFHKEIFGVENDGNVYGKESIIIDTTVNPMRGMRI</sequence>
<dbReference type="Pfam" id="PF01300">
    <property type="entry name" value="Sua5_yciO_yrdC"/>
    <property type="match status" value="1"/>
</dbReference>
<proteinExistence type="inferred from homology"/>
<dbReference type="PANTHER" id="PTHR17490:SF16">
    <property type="entry name" value="THREONYLCARBAMOYL-AMP SYNTHASE"/>
    <property type="match status" value="1"/>
</dbReference>
<dbReference type="PANTHER" id="PTHR17490">
    <property type="entry name" value="SUA5"/>
    <property type="match status" value="1"/>
</dbReference>
<name>A0A5C0UIW0_9PROT</name>
<comment type="catalytic activity">
    <reaction evidence="11">
        <text>L-threonine + hydrogencarbonate + ATP = L-threonylcarbamoyladenylate + diphosphate + H2O</text>
        <dbReference type="Rhea" id="RHEA:36407"/>
        <dbReference type="ChEBI" id="CHEBI:15377"/>
        <dbReference type="ChEBI" id="CHEBI:17544"/>
        <dbReference type="ChEBI" id="CHEBI:30616"/>
        <dbReference type="ChEBI" id="CHEBI:33019"/>
        <dbReference type="ChEBI" id="CHEBI:57926"/>
        <dbReference type="ChEBI" id="CHEBI:73682"/>
        <dbReference type="EC" id="2.7.7.87"/>
    </reaction>
</comment>
<dbReference type="GO" id="GO:0000049">
    <property type="term" value="F:tRNA binding"/>
    <property type="evidence" value="ECO:0007669"/>
    <property type="project" value="TreeGrafter"/>
</dbReference>
<evidence type="ECO:0000256" key="11">
    <source>
        <dbReference type="ARBA" id="ARBA00048366"/>
    </source>
</evidence>
<keyword evidence="4" id="KW-0963">Cytoplasm</keyword>
<dbReference type="RefSeq" id="WP_148971935.1">
    <property type="nucleotide sequence ID" value="NZ_CP043316.1"/>
</dbReference>
<dbReference type="EMBL" id="CP043316">
    <property type="protein sequence ID" value="QEK38814.1"/>
    <property type="molecule type" value="Genomic_DNA"/>
</dbReference>
<keyword evidence="9" id="KW-0067">ATP-binding</keyword>
<accession>A0A5C0UIW0</accession>
<dbReference type="GO" id="GO:0003725">
    <property type="term" value="F:double-stranded RNA binding"/>
    <property type="evidence" value="ECO:0007669"/>
    <property type="project" value="InterPro"/>
</dbReference>
<dbReference type="GO" id="GO:0008033">
    <property type="term" value="P:tRNA processing"/>
    <property type="evidence" value="ECO:0007669"/>
    <property type="project" value="UniProtKB-KW"/>
</dbReference>
<evidence type="ECO:0000256" key="9">
    <source>
        <dbReference type="ARBA" id="ARBA00022840"/>
    </source>
</evidence>
<dbReference type="Gene3D" id="3.90.870.10">
    <property type="entry name" value="DHBP synthase"/>
    <property type="match status" value="1"/>
</dbReference>
<evidence type="ECO:0000313" key="13">
    <source>
        <dbReference type="EMBL" id="QEK38814.1"/>
    </source>
</evidence>
<evidence type="ECO:0000256" key="8">
    <source>
        <dbReference type="ARBA" id="ARBA00022741"/>
    </source>
</evidence>
<comment type="similarity">
    <text evidence="2">Belongs to the SUA5 family.</text>
</comment>
<dbReference type="GO" id="GO:0005737">
    <property type="term" value="C:cytoplasm"/>
    <property type="evidence" value="ECO:0007669"/>
    <property type="project" value="UniProtKB-SubCell"/>
</dbReference>
<dbReference type="GO" id="GO:0061710">
    <property type="term" value="F:L-threonylcarbamoyladenylate synthase"/>
    <property type="evidence" value="ECO:0007669"/>
    <property type="project" value="UniProtKB-EC"/>
</dbReference>
<evidence type="ECO:0000256" key="5">
    <source>
        <dbReference type="ARBA" id="ARBA00022679"/>
    </source>
</evidence>
<protein>
    <recommendedName>
        <fullName evidence="10">L-threonylcarbamoyladenylate synthase</fullName>
        <ecNumber evidence="3">2.7.7.87</ecNumber>
    </recommendedName>
    <alternativeName>
        <fullName evidence="10">L-threonylcarbamoyladenylate synthase</fullName>
    </alternativeName>
</protein>
<evidence type="ECO:0000256" key="6">
    <source>
        <dbReference type="ARBA" id="ARBA00022694"/>
    </source>
</evidence>
<dbReference type="OrthoDB" id="9814580at2"/>
<evidence type="ECO:0000256" key="3">
    <source>
        <dbReference type="ARBA" id="ARBA00012584"/>
    </source>
</evidence>
<dbReference type="Proteomes" id="UP000325004">
    <property type="component" value="Chromosome"/>
</dbReference>
<evidence type="ECO:0000256" key="7">
    <source>
        <dbReference type="ARBA" id="ARBA00022695"/>
    </source>
</evidence>
<feature type="domain" description="YrdC-like" evidence="12">
    <location>
        <begin position="7"/>
        <end position="192"/>
    </location>
</feature>
<keyword evidence="14" id="KW-1185">Reference proteome</keyword>
<organism evidence="13 14">
    <name type="scientific">Candidatus Cytomitobacter primus</name>
    <dbReference type="NCBI Taxonomy" id="2066024"/>
    <lineage>
        <taxon>Bacteria</taxon>
        <taxon>Pseudomonadati</taxon>
        <taxon>Pseudomonadota</taxon>
        <taxon>Alphaproteobacteria</taxon>
        <taxon>Holosporales</taxon>
        <taxon>Holosporaceae</taxon>
        <taxon>Candidatus Cytomitobacter</taxon>
    </lineage>
</organism>
<keyword evidence="8" id="KW-0547">Nucleotide-binding</keyword>
<keyword evidence="5" id="KW-0808">Transferase</keyword>
<gene>
    <name evidence="13" type="ORF">FZC34_02785</name>
</gene>
<dbReference type="InterPro" id="IPR017945">
    <property type="entry name" value="DHBP_synth_RibB-like_a/b_dom"/>
</dbReference>
<evidence type="ECO:0000256" key="1">
    <source>
        <dbReference type="ARBA" id="ARBA00004496"/>
    </source>
</evidence>
<evidence type="ECO:0000256" key="10">
    <source>
        <dbReference type="ARBA" id="ARBA00029774"/>
    </source>
</evidence>
<dbReference type="AlphaFoldDB" id="A0A5C0UIW0"/>
<evidence type="ECO:0000256" key="2">
    <source>
        <dbReference type="ARBA" id="ARBA00007663"/>
    </source>
</evidence>
<dbReference type="InterPro" id="IPR050156">
    <property type="entry name" value="TC-AMP_synthase_SUA5"/>
</dbReference>
<evidence type="ECO:0000259" key="12">
    <source>
        <dbReference type="PROSITE" id="PS51163"/>
    </source>
</evidence>
<reference evidence="13 14" key="1">
    <citation type="submission" date="2019-08" db="EMBL/GenBank/DDBJ databases">
        <title>Highly reduced genomes of protist endosymbionts show evolutionary convergence.</title>
        <authorList>
            <person name="George E."/>
            <person name="Husnik F."/>
            <person name="Tashyreva D."/>
            <person name="Prokopchuk G."/>
            <person name="Horak A."/>
            <person name="Kwong W.K."/>
            <person name="Lukes J."/>
            <person name="Keeling P.J."/>
        </authorList>
    </citation>
    <scope>NUCLEOTIDE SEQUENCE [LARGE SCALE GENOMIC DNA]</scope>
    <source>
        <strain evidence="13">1604LC</strain>
    </source>
</reference>
<comment type="subcellular location">
    <subcellularLocation>
        <location evidence="1">Cytoplasm</location>
    </subcellularLocation>
</comment>
<dbReference type="InterPro" id="IPR006070">
    <property type="entry name" value="Sua5-like_dom"/>
</dbReference>